<evidence type="ECO:0000313" key="8">
    <source>
        <dbReference type="Proteomes" id="UP000078046"/>
    </source>
</evidence>
<keyword evidence="5" id="KW-0496">Mitochondrion</keyword>
<dbReference type="OrthoDB" id="408933at2759"/>
<keyword evidence="3" id="KW-0809">Transit peptide</keyword>
<keyword evidence="8" id="KW-1185">Reference proteome</keyword>
<organism evidence="7 8">
    <name type="scientific">Intoshia linei</name>
    <dbReference type="NCBI Taxonomy" id="1819745"/>
    <lineage>
        <taxon>Eukaryota</taxon>
        <taxon>Metazoa</taxon>
        <taxon>Spiralia</taxon>
        <taxon>Lophotrochozoa</taxon>
        <taxon>Mesozoa</taxon>
        <taxon>Orthonectida</taxon>
        <taxon>Rhopaluridae</taxon>
        <taxon>Intoshia</taxon>
    </lineage>
</organism>
<evidence type="ECO:0000313" key="7">
    <source>
        <dbReference type="EMBL" id="OAF66912.1"/>
    </source>
</evidence>
<evidence type="ECO:0000256" key="3">
    <source>
        <dbReference type="ARBA" id="ARBA00022946"/>
    </source>
</evidence>
<evidence type="ECO:0000256" key="1">
    <source>
        <dbReference type="ARBA" id="ARBA00004173"/>
    </source>
</evidence>
<dbReference type="InterPro" id="IPR019189">
    <property type="entry name" value="Ribosomal_mL41"/>
</dbReference>
<comment type="subcellular location">
    <subcellularLocation>
        <location evidence="1">Mitochondrion</location>
    </subcellularLocation>
</comment>
<sequence length="170" mass="19966">MLTAKVFRLGSTRNIIQMVKPNNKTPHPYDKRLPLNPLDFGTDKVGGGNKEIIKEVQQMYAPEYPIRSNKDQLPKLLQNEHTPEHFRTRLEKKQYIPKHMRESEQTYETPIVKEMVPEFIVPDLSSFSLKPYVSYKVESVQQCEIDDKYLFNACYSDEIKLYLKNNPIKC</sequence>
<keyword evidence="6" id="KW-0687">Ribonucleoprotein</keyword>
<comment type="caution">
    <text evidence="7">The sequence shown here is derived from an EMBL/GenBank/DDBJ whole genome shotgun (WGS) entry which is preliminary data.</text>
</comment>
<accession>A0A177AZK3</accession>
<keyword evidence="4" id="KW-0689">Ribosomal protein</keyword>
<dbReference type="GO" id="GO:0006412">
    <property type="term" value="P:translation"/>
    <property type="evidence" value="ECO:0007669"/>
    <property type="project" value="TreeGrafter"/>
</dbReference>
<gene>
    <name evidence="7" type="ORF">A3Q56_05362</name>
</gene>
<proteinExistence type="inferred from homology"/>
<reference evidence="7 8" key="1">
    <citation type="submission" date="2016-04" db="EMBL/GenBank/DDBJ databases">
        <title>The genome of Intoshia linei affirms orthonectids as highly simplified spiralians.</title>
        <authorList>
            <person name="Mikhailov K.V."/>
            <person name="Slusarev G.S."/>
            <person name="Nikitin M.A."/>
            <person name="Logacheva M.D."/>
            <person name="Penin A."/>
            <person name="Aleoshin V."/>
            <person name="Panchin Y.V."/>
        </authorList>
    </citation>
    <scope>NUCLEOTIDE SEQUENCE [LARGE SCALE GENOMIC DNA]</scope>
    <source>
        <strain evidence="7">Intl2013</strain>
        <tissue evidence="7">Whole animal</tissue>
    </source>
</reference>
<dbReference type="AlphaFoldDB" id="A0A177AZK3"/>
<dbReference type="GO" id="GO:0005762">
    <property type="term" value="C:mitochondrial large ribosomal subunit"/>
    <property type="evidence" value="ECO:0007669"/>
    <property type="project" value="InterPro"/>
</dbReference>
<dbReference type="Pfam" id="PF09809">
    <property type="entry name" value="MRP-L27"/>
    <property type="match status" value="1"/>
</dbReference>
<dbReference type="GO" id="GO:0003735">
    <property type="term" value="F:structural constituent of ribosome"/>
    <property type="evidence" value="ECO:0007669"/>
    <property type="project" value="InterPro"/>
</dbReference>
<dbReference type="Proteomes" id="UP000078046">
    <property type="component" value="Unassembled WGS sequence"/>
</dbReference>
<dbReference type="PANTHER" id="PTHR21338">
    <property type="entry name" value="MITOCHONDRIAL RIBOSOMAL PROTEIN L41"/>
    <property type="match status" value="1"/>
</dbReference>
<evidence type="ECO:0000256" key="2">
    <source>
        <dbReference type="ARBA" id="ARBA00010152"/>
    </source>
</evidence>
<dbReference type="PANTHER" id="PTHR21338:SF0">
    <property type="entry name" value="LARGE RIBOSOMAL SUBUNIT PROTEIN ML41"/>
    <property type="match status" value="1"/>
</dbReference>
<evidence type="ECO:0000256" key="5">
    <source>
        <dbReference type="ARBA" id="ARBA00023128"/>
    </source>
</evidence>
<protein>
    <recommendedName>
        <fullName evidence="9">39S ribosomal protein L41, mitochondrial</fullName>
    </recommendedName>
</protein>
<dbReference type="EMBL" id="LWCA01000795">
    <property type="protein sequence ID" value="OAF66912.1"/>
    <property type="molecule type" value="Genomic_DNA"/>
</dbReference>
<evidence type="ECO:0000256" key="4">
    <source>
        <dbReference type="ARBA" id="ARBA00022980"/>
    </source>
</evidence>
<evidence type="ECO:0008006" key="9">
    <source>
        <dbReference type="Google" id="ProtNLM"/>
    </source>
</evidence>
<name>A0A177AZK3_9BILA</name>
<evidence type="ECO:0000256" key="6">
    <source>
        <dbReference type="ARBA" id="ARBA00023274"/>
    </source>
</evidence>
<comment type="similarity">
    <text evidence="2">Belongs to the mitochondrion-specific ribosomal protein mL41 family.</text>
</comment>